<dbReference type="AlphaFoldDB" id="A0A0D6R0T9"/>
<dbReference type="Pfam" id="PF06814">
    <property type="entry name" value="GOST_TM"/>
    <property type="match status" value="1"/>
</dbReference>
<proteinExistence type="predicted"/>
<feature type="transmembrane region" description="Helical" evidence="6">
    <location>
        <begin position="212"/>
        <end position="228"/>
    </location>
</feature>
<organism evidence="10">
    <name type="scientific">Araucaria cunninghamii</name>
    <name type="common">Hoop pine</name>
    <name type="synonym">Moreton Bay pine</name>
    <dbReference type="NCBI Taxonomy" id="56994"/>
    <lineage>
        <taxon>Eukaryota</taxon>
        <taxon>Viridiplantae</taxon>
        <taxon>Streptophyta</taxon>
        <taxon>Embryophyta</taxon>
        <taxon>Tracheophyta</taxon>
        <taxon>Spermatophyta</taxon>
        <taxon>Pinopsida</taxon>
        <taxon>Pinidae</taxon>
        <taxon>Conifers II</taxon>
        <taxon>Araucariales</taxon>
        <taxon>Araucariaceae</taxon>
        <taxon>Araucaria</taxon>
    </lineage>
</organism>
<protein>
    <recommendedName>
        <fullName evidence="11">Intimal thickness related receptor IRP domain-containing protein</fullName>
    </recommendedName>
</protein>
<evidence type="ECO:0000256" key="4">
    <source>
        <dbReference type="ARBA" id="ARBA00022989"/>
    </source>
</evidence>
<feature type="signal peptide" evidence="7">
    <location>
        <begin position="1"/>
        <end position="26"/>
    </location>
</feature>
<evidence type="ECO:0000256" key="7">
    <source>
        <dbReference type="SAM" id="SignalP"/>
    </source>
</evidence>
<name>A0A0D6R0T9_ARACU</name>
<feature type="domain" description="GOST seven transmembrane" evidence="8">
    <location>
        <begin position="180"/>
        <end position="421"/>
    </location>
</feature>
<evidence type="ECO:0000259" key="8">
    <source>
        <dbReference type="Pfam" id="PF06814"/>
    </source>
</evidence>
<dbReference type="GO" id="GO:0016020">
    <property type="term" value="C:membrane"/>
    <property type="evidence" value="ECO:0007669"/>
    <property type="project" value="UniProtKB-SubCell"/>
</dbReference>
<feature type="chain" id="PRO_5002311396" description="Intimal thickness related receptor IRP domain-containing protein" evidence="7">
    <location>
        <begin position="27"/>
        <end position="445"/>
    </location>
</feature>
<evidence type="ECO:0000256" key="5">
    <source>
        <dbReference type="ARBA" id="ARBA00023136"/>
    </source>
</evidence>
<keyword evidence="5 6" id="KW-0472">Membrane</keyword>
<dbReference type="GO" id="GO:0005794">
    <property type="term" value="C:Golgi apparatus"/>
    <property type="evidence" value="ECO:0007669"/>
    <property type="project" value="TreeGrafter"/>
</dbReference>
<evidence type="ECO:0000256" key="3">
    <source>
        <dbReference type="ARBA" id="ARBA00022729"/>
    </source>
</evidence>
<dbReference type="PANTHER" id="PTHR21229:SF2">
    <property type="entry name" value="RE59932P"/>
    <property type="match status" value="1"/>
</dbReference>
<feature type="domain" description="CAND6/7 N-terminal" evidence="9">
    <location>
        <begin position="30"/>
        <end position="158"/>
    </location>
</feature>
<feature type="transmembrane region" description="Helical" evidence="6">
    <location>
        <begin position="182"/>
        <end position="200"/>
    </location>
</feature>
<feature type="transmembrane region" description="Helical" evidence="6">
    <location>
        <begin position="361"/>
        <end position="382"/>
    </location>
</feature>
<keyword evidence="4 6" id="KW-1133">Transmembrane helix</keyword>
<feature type="transmembrane region" description="Helical" evidence="6">
    <location>
        <begin position="320"/>
        <end position="340"/>
    </location>
</feature>
<evidence type="ECO:0000313" key="10">
    <source>
        <dbReference type="EMBL" id="JAG95510.1"/>
    </source>
</evidence>
<feature type="transmembrane region" description="Helical" evidence="6">
    <location>
        <begin position="286"/>
        <end position="304"/>
    </location>
</feature>
<keyword evidence="3 7" id="KW-0732">Signal</keyword>
<dbReference type="InterPro" id="IPR009637">
    <property type="entry name" value="GPR107/GPR108-like"/>
</dbReference>
<comment type="subcellular location">
    <subcellularLocation>
        <location evidence="1">Membrane</location>
        <topology evidence="1">Multi-pass membrane protein</topology>
    </subcellularLocation>
</comment>
<feature type="transmembrane region" description="Helical" evidence="6">
    <location>
        <begin position="248"/>
        <end position="274"/>
    </location>
</feature>
<feature type="transmembrane region" description="Helical" evidence="6">
    <location>
        <begin position="394"/>
        <end position="415"/>
    </location>
</feature>
<dbReference type="InterPro" id="IPR054103">
    <property type="entry name" value="CAND6-7_N"/>
</dbReference>
<evidence type="ECO:0000256" key="1">
    <source>
        <dbReference type="ARBA" id="ARBA00004141"/>
    </source>
</evidence>
<evidence type="ECO:0008006" key="11">
    <source>
        <dbReference type="Google" id="ProtNLM"/>
    </source>
</evidence>
<dbReference type="PANTHER" id="PTHR21229">
    <property type="entry name" value="LUNG SEVEN TRANSMEMBRANE RECEPTOR"/>
    <property type="match status" value="1"/>
</dbReference>
<evidence type="ECO:0000259" key="9">
    <source>
        <dbReference type="Pfam" id="PF21904"/>
    </source>
</evidence>
<reference evidence="10" key="1">
    <citation type="submission" date="2015-03" db="EMBL/GenBank/DDBJ databases">
        <title>A transcriptome of Araucaria cunninghamii, an australian fine timber species.</title>
        <authorList>
            <person name="Jing Yi C.J.Y."/>
            <person name="Yin San L.Y.S."/>
            <person name="Abdul Karim S.S."/>
            <person name="Wan Azmi N.N."/>
            <person name="Hercus R.R."/>
            <person name="Croft L.L."/>
        </authorList>
    </citation>
    <scope>NUCLEOTIDE SEQUENCE</scope>
    <source>
        <strain evidence="10">MI0301</strain>
        <tissue evidence="10">Leaf</tissue>
    </source>
</reference>
<sequence>MGSLNFFKIFQVMAVLWVLSIPICSAEIRDTKIDSDSRPMILFEKFGFTHKGHVHISVSDVAFKATVAAADLDPADMGFLLLTDEGLVQVLIELEQEPRYCILKSDHIKLLFNFKELDSSNRYKNSFPITDPNEYSLFYANCRRQYQVSMNVHTEMYNMEVSGIKGSEIKDFLPAGQTQLPKLYYCFFLLYLVFLGFWIYECVKQKAALHRIHMLMCALLLLKALNLVCEAEDKSYVKRTGTAHGWDIAFYIFGFLKGIMLFTLIVLIGTGWSFLKPYLQEREKRVLMIVIPLQVFANIASIVIDETGPSTKDWFTWKDAFVLIDIICCCAIIFPIVWSIRSLREASKTDGKAAKNLAKLTLFRQFYIVVVSYLYFTRIVVYAFTTVTAYKYKWVSNCAEEAVTLAFYIFIFYNFRPVERNPYFVLDDEEEEAAQVILRDEEFEL</sequence>
<dbReference type="EMBL" id="GCKF01040357">
    <property type="protein sequence ID" value="JAG95510.1"/>
    <property type="molecule type" value="Transcribed_RNA"/>
</dbReference>
<evidence type="ECO:0000256" key="6">
    <source>
        <dbReference type="SAM" id="Phobius"/>
    </source>
</evidence>
<accession>A0A0D6R0T9</accession>
<evidence type="ECO:0000256" key="2">
    <source>
        <dbReference type="ARBA" id="ARBA00022692"/>
    </source>
</evidence>
<keyword evidence="2 6" id="KW-0812">Transmembrane</keyword>
<dbReference type="Pfam" id="PF21904">
    <property type="entry name" value="CAND6-7_N"/>
    <property type="match status" value="1"/>
</dbReference>
<dbReference type="InterPro" id="IPR053937">
    <property type="entry name" value="GOST_TM"/>
</dbReference>